<dbReference type="EMBL" id="DSZY01000010">
    <property type="protein sequence ID" value="HGU39943.1"/>
    <property type="molecule type" value="Genomic_DNA"/>
</dbReference>
<reference evidence="2" key="1">
    <citation type="journal article" date="2020" name="mSystems">
        <title>Genome- and Community-Level Interaction Insights into Carbon Utilization and Element Cycling Functions of Hydrothermarchaeota in Hydrothermal Sediment.</title>
        <authorList>
            <person name="Zhou Z."/>
            <person name="Liu Y."/>
            <person name="Xu W."/>
            <person name="Pan J."/>
            <person name="Luo Z.H."/>
            <person name="Li M."/>
        </authorList>
    </citation>
    <scope>NUCLEOTIDE SEQUENCE [LARGE SCALE GENOMIC DNA]</scope>
    <source>
        <strain evidence="2">SpSt-609</strain>
    </source>
</reference>
<keyword evidence="1" id="KW-0812">Transmembrane</keyword>
<feature type="transmembrane region" description="Helical" evidence="1">
    <location>
        <begin position="100"/>
        <end position="120"/>
    </location>
</feature>
<feature type="transmembrane region" description="Helical" evidence="1">
    <location>
        <begin position="24"/>
        <end position="48"/>
    </location>
</feature>
<gene>
    <name evidence="2" type="ORF">ENT77_01920</name>
</gene>
<protein>
    <submittedName>
        <fullName evidence="2">Uncharacterized protein</fullName>
    </submittedName>
</protein>
<proteinExistence type="predicted"/>
<organism evidence="2">
    <name type="scientific">Fervidobacterium thailandense</name>
    <dbReference type="NCBI Taxonomy" id="1008305"/>
    <lineage>
        <taxon>Bacteria</taxon>
        <taxon>Thermotogati</taxon>
        <taxon>Thermotogota</taxon>
        <taxon>Thermotogae</taxon>
        <taxon>Thermotogales</taxon>
        <taxon>Fervidobacteriaceae</taxon>
        <taxon>Fervidobacterium</taxon>
    </lineage>
</organism>
<sequence>MKMMERISGTESVVKKRELNKLTYYLTIFLGFVTFVFGFISIVVYLGILYLSPVISNLTGIVFLTSRYFLLTLIMLTFAGFFTASYPVSKAIDGNSSFHVIMAFGCSGVALGTQVFKLAISGPTWIGLDLLGSSGNTMEMMYLTAVYFVYSLILFVVEFTLLKGEFSE</sequence>
<keyword evidence="1" id="KW-0472">Membrane</keyword>
<name>A0A7C4CEC7_9BACT</name>
<accession>A0A7C4CEC7</accession>
<keyword evidence="1" id="KW-1133">Transmembrane helix</keyword>
<feature type="transmembrane region" description="Helical" evidence="1">
    <location>
        <begin position="140"/>
        <end position="162"/>
    </location>
</feature>
<dbReference type="AlphaFoldDB" id="A0A7C4CEC7"/>
<feature type="transmembrane region" description="Helical" evidence="1">
    <location>
        <begin position="68"/>
        <end position="88"/>
    </location>
</feature>
<evidence type="ECO:0000256" key="1">
    <source>
        <dbReference type="SAM" id="Phobius"/>
    </source>
</evidence>
<evidence type="ECO:0000313" key="2">
    <source>
        <dbReference type="EMBL" id="HGU39943.1"/>
    </source>
</evidence>
<comment type="caution">
    <text evidence="2">The sequence shown here is derived from an EMBL/GenBank/DDBJ whole genome shotgun (WGS) entry which is preliminary data.</text>
</comment>